<reference evidence="3" key="1">
    <citation type="submission" date="2021-01" db="UniProtKB">
        <authorList>
            <consortium name="EnsemblMetazoa"/>
        </authorList>
    </citation>
    <scope>IDENTIFICATION</scope>
</reference>
<dbReference type="GeneID" id="136803314"/>
<feature type="signal peptide" evidence="2">
    <location>
        <begin position="1"/>
        <end position="29"/>
    </location>
</feature>
<dbReference type="AlphaFoldDB" id="A0A7M5X7C9"/>
<evidence type="ECO:0000313" key="4">
    <source>
        <dbReference type="Proteomes" id="UP000594262"/>
    </source>
</evidence>
<dbReference type="Gene3D" id="1.25.40.10">
    <property type="entry name" value="Tetratricopeptide repeat domain"/>
    <property type="match status" value="1"/>
</dbReference>
<keyword evidence="1" id="KW-0175">Coiled coil</keyword>
<feature type="chain" id="PRO_5036206786" description="Tetratricopeptide repeat protein 17" evidence="2">
    <location>
        <begin position="30"/>
        <end position="395"/>
    </location>
</feature>
<sequence>MATKSRRFFDRCQILFIIFLLLPHPLGHAFTHWALEDGIIKYQEESLYTLHSPGDLLLFIAQAKAADELRSLEKKSADLMRQQKLLRSVEIERLDRERLAFFSDPDCRITQKKLSDFDLYLSSFLRLEAKKIKIEDFADYKVQLPEDKEKFTKPYCNSEFAFSMHSYDHLKGVGDRKLLINASEAGLVNPIPHAKKLEEFGHRINVALEKNETSWVLLNFASIYWRVAGNAYYAVECLRRALHYSPRKHKDLALVSLANILHRSKYSLDAAILMHAALEMTTDYDIVYFTLGNIYGALGQFDLADICYKYVSDLQPAFEAARLRMHAARCEFKLGSPLENPKFQDDIDELEEMVGKQQLIEDTHKGHLADRSSPLRKYNMYSDIQPPAHERGDYI</sequence>
<dbReference type="GO" id="GO:0030041">
    <property type="term" value="P:actin filament polymerization"/>
    <property type="evidence" value="ECO:0007669"/>
    <property type="project" value="TreeGrafter"/>
</dbReference>
<organism evidence="3 4">
    <name type="scientific">Clytia hemisphaerica</name>
    <dbReference type="NCBI Taxonomy" id="252671"/>
    <lineage>
        <taxon>Eukaryota</taxon>
        <taxon>Metazoa</taxon>
        <taxon>Cnidaria</taxon>
        <taxon>Hydrozoa</taxon>
        <taxon>Hydroidolina</taxon>
        <taxon>Leptothecata</taxon>
        <taxon>Obeliida</taxon>
        <taxon>Clytiidae</taxon>
        <taxon>Clytia</taxon>
    </lineage>
</organism>
<name>A0A7M5X7C9_9CNID</name>
<dbReference type="Proteomes" id="UP000594262">
    <property type="component" value="Unplaced"/>
</dbReference>
<keyword evidence="2" id="KW-0732">Signal</keyword>
<keyword evidence="4" id="KW-1185">Reference proteome</keyword>
<dbReference type="PANTHER" id="PTHR16091:SF1">
    <property type="entry name" value="TETRATRICOPEPTIDE REPEAT PROTEIN 17"/>
    <property type="match status" value="1"/>
</dbReference>
<dbReference type="SUPFAM" id="SSF48452">
    <property type="entry name" value="TPR-like"/>
    <property type="match status" value="1"/>
</dbReference>
<dbReference type="RefSeq" id="XP_066916140.1">
    <property type="nucleotide sequence ID" value="XM_067060039.1"/>
</dbReference>
<accession>A0A7M5X7C9</accession>
<dbReference type="PANTHER" id="PTHR16091">
    <property type="entry name" value="TTC17 PROTEIN"/>
    <property type="match status" value="1"/>
</dbReference>
<dbReference type="EnsemblMetazoa" id="CLYHEMT018693.1">
    <property type="protein sequence ID" value="CLYHEMP018693.1"/>
    <property type="gene ID" value="CLYHEMG018693"/>
</dbReference>
<proteinExistence type="predicted"/>
<dbReference type="GO" id="GO:0005737">
    <property type="term" value="C:cytoplasm"/>
    <property type="evidence" value="ECO:0007669"/>
    <property type="project" value="TreeGrafter"/>
</dbReference>
<evidence type="ECO:0000313" key="3">
    <source>
        <dbReference type="EnsemblMetazoa" id="CLYHEMP018693.2"/>
    </source>
</evidence>
<dbReference type="OrthoDB" id="2115703at2759"/>
<dbReference type="InterPro" id="IPR011990">
    <property type="entry name" value="TPR-like_helical_dom_sf"/>
</dbReference>
<dbReference type="EnsemblMetazoa" id="CLYHEMT018693.2">
    <property type="protein sequence ID" value="CLYHEMP018693.2"/>
    <property type="gene ID" value="CLYHEMG018693"/>
</dbReference>
<evidence type="ECO:0000256" key="2">
    <source>
        <dbReference type="SAM" id="SignalP"/>
    </source>
</evidence>
<feature type="coiled-coil region" evidence="1">
    <location>
        <begin position="62"/>
        <end position="92"/>
    </location>
</feature>
<dbReference type="GO" id="GO:0015629">
    <property type="term" value="C:actin cytoskeleton"/>
    <property type="evidence" value="ECO:0007669"/>
    <property type="project" value="TreeGrafter"/>
</dbReference>
<dbReference type="InterPro" id="IPR052630">
    <property type="entry name" value="TTC17"/>
</dbReference>
<dbReference type="RefSeq" id="XP_066916139.1">
    <property type="nucleotide sequence ID" value="XM_067060038.1"/>
</dbReference>
<protein>
    <recommendedName>
        <fullName evidence="5">Tetratricopeptide repeat protein 17</fullName>
    </recommendedName>
</protein>
<evidence type="ECO:0000256" key="1">
    <source>
        <dbReference type="SAM" id="Coils"/>
    </source>
</evidence>
<evidence type="ECO:0008006" key="5">
    <source>
        <dbReference type="Google" id="ProtNLM"/>
    </source>
</evidence>